<gene>
    <name evidence="4 6" type="primary">rplQ</name>
    <name evidence="6" type="ORF">EXM22_11285</name>
</gene>
<keyword evidence="2 4" id="KW-0689">Ribosomal protein</keyword>
<dbReference type="FunFam" id="3.90.1030.10:FF:000001">
    <property type="entry name" value="50S ribosomal protein L17"/>
    <property type="match status" value="1"/>
</dbReference>
<comment type="subunit">
    <text evidence="4">Part of the 50S ribosomal subunit. Contacts protein L32.</text>
</comment>
<evidence type="ECO:0000256" key="1">
    <source>
        <dbReference type="ARBA" id="ARBA00008777"/>
    </source>
</evidence>
<sequence length="126" mass="14688">MHNRIGFNRLGRKASHRRALRRNMVTSLFKHERIQTTKTKALEIRKTAEKMITRAKEDSVHNRRIIAKNISNKDVLNKLFTEIAPRFTERPGGYTRILKMGFRQGDAAEMVLLELVEKAESKVEKD</sequence>
<comment type="similarity">
    <text evidence="1 4 5">Belongs to the bacterial ribosomal protein bL17 family.</text>
</comment>
<dbReference type="AlphaFoldDB" id="A0A5C1QMT7"/>
<dbReference type="HAMAP" id="MF_01368">
    <property type="entry name" value="Ribosomal_bL17"/>
    <property type="match status" value="1"/>
</dbReference>
<dbReference type="OrthoDB" id="9809073at2"/>
<dbReference type="Gene3D" id="3.90.1030.10">
    <property type="entry name" value="Ribosomal protein L17"/>
    <property type="match status" value="1"/>
</dbReference>
<evidence type="ECO:0000313" key="6">
    <source>
        <dbReference type="EMBL" id="QEN08539.1"/>
    </source>
</evidence>
<protein>
    <recommendedName>
        <fullName evidence="4">Large ribosomal subunit protein bL17</fullName>
    </recommendedName>
</protein>
<organism evidence="6 7">
    <name type="scientific">Oceanispirochaeta crateris</name>
    <dbReference type="NCBI Taxonomy" id="2518645"/>
    <lineage>
        <taxon>Bacteria</taxon>
        <taxon>Pseudomonadati</taxon>
        <taxon>Spirochaetota</taxon>
        <taxon>Spirochaetia</taxon>
        <taxon>Spirochaetales</taxon>
        <taxon>Spirochaetaceae</taxon>
        <taxon>Oceanispirochaeta</taxon>
    </lineage>
</organism>
<dbReference type="Pfam" id="PF01196">
    <property type="entry name" value="Ribosomal_L17"/>
    <property type="match status" value="1"/>
</dbReference>
<proteinExistence type="inferred from homology"/>
<keyword evidence="7" id="KW-1185">Reference proteome</keyword>
<dbReference type="NCBIfam" id="TIGR00059">
    <property type="entry name" value="L17"/>
    <property type="match status" value="1"/>
</dbReference>
<evidence type="ECO:0000313" key="7">
    <source>
        <dbReference type="Proteomes" id="UP000324209"/>
    </source>
</evidence>
<accession>A0A5C1QMT7</accession>
<dbReference type="GO" id="GO:0006412">
    <property type="term" value="P:translation"/>
    <property type="evidence" value="ECO:0007669"/>
    <property type="project" value="UniProtKB-UniRule"/>
</dbReference>
<dbReference type="SUPFAM" id="SSF64263">
    <property type="entry name" value="Prokaryotic ribosomal protein L17"/>
    <property type="match status" value="1"/>
</dbReference>
<evidence type="ECO:0000256" key="3">
    <source>
        <dbReference type="ARBA" id="ARBA00023274"/>
    </source>
</evidence>
<evidence type="ECO:0000256" key="4">
    <source>
        <dbReference type="HAMAP-Rule" id="MF_01368"/>
    </source>
</evidence>
<dbReference type="PANTHER" id="PTHR14413:SF16">
    <property type="entry name" value="LARGE RIBOSOMAL SUBUNIT PROTEIN BL17M"/>
    <property type="match status" value="1"/>
</dbReference>
<dbReference type="KEGG" id="ock:EXM22_11285"/>
<dbReference type="Proteomes" id="UP000324209">
    <property type="component" value="Chromosome"/>
</dbReference>
<dbReference type="InterPro" id="IPR036373">
    <property type="entry name" value="Ribosomal_bL17_sf"/>
</dbReference>
<reference evidence="6 7" key="1">
    <citation type="submission" date="2019-02" db="EMBL/GenBank/DDBJ databases">
        <title>Complete Genome Sequence and Methylome Analysis of free living Spirochaetas.</title>
        <authorList>
            <person name="Fomenkov A."/>
            <person name="Dubinina G."/>
            <person name="Leshcheva N."/>
            <person name="Mikheeva N."/>
            <person name="Grabovich M."/>
            <person name="Vincze T."/>
            <person name="Roberts R.J."/>
        </authorList>
    </citation>
    <scope>NUCLEOTIDE SEQUENCE [LARGE SCALE GENOMIC DNA]</scope>
    <source>
        <strain evidence="6 7">K2</strain>
    </source>
</reference>
<evidence type="ECO:0000256" key="2">
    <source>
        <dbReference type="ARBA" id="ARBA00022980"/>
    </source>
</evidence>
<dbReference type="GO" id="GO:0022625">
    <property type="term" value="C:cytosolic large ribosomal subunit"/>
    <property type="evidence" value="ECO:0007669"/>
    <property type="project" value="TreeGrafter"/>
</dbReference>
<dbReference type="GO" id="GO:0003735">
    <property type="term" value="F:structural constituent of ribosome"/>
    <property type="evidence" value="ECO:0007669"/>
    <property type="project" value="InterPro"/>
</dbReference>
<dbReference type="RefSeq" id="WP_149486620.1">
    <property type="nucleotide sequence ID" value="NZ_CP036150.1"/>
</dbReference>
<keyword evidence="3 4" id="KW-0687">Ribonucleoprotein</keyword>
<dbReference type="PANTHER" id="PTHR14413">
    <property type="entry name" value="RIBOSOMAL PROTEIN L17"/>
    <property type="match status" value="1"/>
</dbReference>
<evidence type="ECO:0000256" key="5">
    <source>
        <dbReference type="RuleBase" id="RU000660"/>
    </source>
</evidence>
<name>A0A5C1QMT7_9SPIO</name>
<dbReference type="InterPro" id="IPR000456">
    <property type="entry name" value="Ribosomal_bL17"/>
</dbReference>
<dbReference type="EMBL" id="CP036150">
    <property type="protein sequence ID" value="QEN08539.1"/>
    <property type="molecule type" value="Genomic_DNA"/>
</dbReference>